<evidence type="ECO:0000256" key="6">
    <source>
        <dbReference type="ARBA" id="ARBA00031849"/>
    </source>
</evidence>
<dbReference type="PANTHER" id="PTHR36091:SF1">
    <property type="entry name" value="ALTERED INHERITANCE OF MITOCHONDRIA PROTEIN 9, MITOCHONDRIAL"/>
    <property type="match status" value="1"/>
</dbReference>
<dbReference type="EMBL" id="JASGXD010000015">
    <property type="protein sequence ID" value="KAK6000893.1"/>
    <property type="molecule type" value="Genomic_DNA"/>
</dbReference>
<comment type="caution">
    <text evidence="8">The sequence shown here is derived from an EMBL/GenBank/DDBJ whole genome shotgun (WGS) entry which is preliminary data.</text>
</comment>
<evidence type="ECO:0000259" key="7">
    <source>
        <dbReference type="Pfam" id="PF01636"/>
    </source>
</evidence>
<evidence type="ECO:0000256" key="4">
    <source>
        <dbReference type="ARBA" id="ARBA00022946"/>
    </source>
</evidence>
<comment type="similarity">
    <text evidence="2">Belongs to the AIM9 family.</text>
</comment>
<proteinExistence type="inferred from homology"/>
<dbReference type="InterPro" id="IPR011009">
    <property type="entry name" value="Kinase-like_dom_sf"/>
</dbReference>
<name>A0ABR0T8X9_AURPU</name>
<dbReference type="Proteomes" id="UP001341245">
    <property type="component" value="Unassembled WGS sequence"/>
</dbReference>
<gene>
    <name evidence="8" type="ORF">QM012_002976</name>
</gene>
<feature type="domain" description="Aminoglycoside phosphotransferase" evidence="7">
    <location>
        <begin position="317"/>
        <end position="368"/>
    </location>
</feature>
<dbReference type="PANTHER" id="PTHR36091">
    <property type="entry name" value="ALTERED INHERITANCE OF MITOCHONDRIA PROTEIN 9, MITOCHONDRIAL"/>
    <property type="match status" value="1"/>
</dbReference>
<organism evidence="8 9">
    <name type="scientific">Aureobasidium pullulans</name>
    <name type="common">Black yeast</name>
    <name type="synonym">Pullularia pullulans</name>
    <dbReference type="NCBI Taxonomy" id="5580"/>
    <lineage>
        <taxon>Eukaryota</taxon>
        <taxon>Fungi</taxon>
        <taxon>Dikarya</taxon>
        <taxon>Ascomycota</taxon>
        <taxon>Pezizomycotina</taxon>
        <taxon>Dothideomycetes</taxon>
        <taxon>Dothideomycetidae</taxon>
        <taxon>Dothideales</taxon>
        <taxon>Saccotheciaceae</taxon>
        <taxon>Aureobasidium</taxon>
    </lineage>
</organism>
<dbReference type="SUPFAM" id="SSF56112">
    <property type="entry name" value="Protein kinase-like (PK-like)"/>
    <property type="match status" value="1"/>
</dbReference>
<dbReference type="Pfam" id="PF01636">
    <property type="entry name" value="APH"/>
    <property type="match status" value="1"/>
</dbReference>
<dbReference type="InterPro" id="IPR002575">
    <property type="entry name" value="Aminoglycoside_PTrfase"/>
</dbReference>
<evidence type="ECO:0000256" key="3">
    <source>
        <dbReference type="ARBA" id="ARBA00016197"/>
    </source>
</evidence>
<evidence type="ECO:0000256" key="2">
    <source>
        <dbReference type="ARBA" id="ARBA00005543"/>
    </source>
</evidence>
<comment type="subcellular location">
    <subcellularLocation>
        <location evidence="1">Mitochondrion</location>
    </subcellularLocation>
</comment>
<dbReference type="Gene3D" id="3.90.1200.10">
    <property type="match status" value="1"/>
</dbReference>
<evidence type="ECO:0000313" key="8">
    <source>
        <dbReference type="EMBL" id="KAK6000893.1"/>
    </source>
</evidence>
<keyword evidence="4" id="KW-0809">Transit peptide</keyword>
<accession>A0ABR0T8X9</accession>
<reference evidence="8 9" key="1">
    <citation type="submission" date="2023-11" db="EMBL/GenBank/DDBJ databases">
        <title>Draft genome sequence and annotation of the polyextremotolerant black yeast-like fungus Aureobasidium pullulans NRRL 62042.</title>
        <authorList>
            <person name="Dielentheis-Frenken M.R.E."/>
            <person name="Wibberg D."/>
            <person name="Blank L.M."/>
            <person name="Tiso T."/>
        </authorList>
    </citation>
    <scope>NUCLEOTIDE SEQUENCE [LARGE SCALE GENOMIC DNA]</scope>
    <source>
        <strain evidence="8 9">NRRL 62042</strain>
    </source>
</reference>
<dbReference type="InterPro" id="IPR051035">
    <property type="entry name" value="Mito_inheritance_9"/>
</dbReference>
<protein>
    <recommendedName>
        <fullName evidence="3">Altered inheritance of mitochondria protein 9, mitochondrial</fullName>
    </recommendedName>
    <alternativeName>
        <fullName evidence="6">Found in mitochondrial proteome protein 29</fullName>
    </alternativeName>
</protein>
<keyword evidence="5" id="KW-0496">Mitochondrion</keyword>
<keyword evidence="9" id="KW-1185">Reference proteome</keyword>
<evidence type="ECO:0000313" key="9">
    <source>
        <dbReference type="Proteomes" id="UP001341245"/>
    </source>
</evidence>
<evidence type="ECO:0000256" key="1">
    <source>
        <dbReference type="ARBA" id="ARBA00004173"/>
    </source>
</evidence>
<evidence type="ECO:0000256" key="5">
    <source>
        <dbReference type="ARBA" id="ARBA00023128"/>
    </source>
</evidence>
<dbReference type="Gene3D" id="3.30.200.20">
    <property type="entry name" value="Phosphorylase Kinase, domain 1"/>
    <property type="match status" value="1"/>
</dbReference>
<sequence>MSLIVTALCWSKNGSRNLTRLSTQLRQVSRVLGPDLEIKEDLFNFTRGRFVCNEQYETSQRHVRFNVNELARRAAHAIGASKCIKIAKYPDGMYNKSMLLTMDDGSQVVTKVPNPTAGLPHYTTASEVATMDFVKNVIKTPVPKVLAWCSNAQNPVGAEYIIMEKVPGIELECVWPNMEIKDRLTVVKCIAQFQQAWTSISFTRYGSLYYSKDLEDAHVDGQALYFDAKGNHIVDEKFAIGPSTSRENFDHGRATIEFDRGPWRFLEAYHAAIAHREIACVSQMFQLPKSPISLRGPGTYVPTRAKKLKALHCYLDLIKFLLPADRTISTPHLWHNDLHVANIFVDPSEPTKVVSLIDWQSTHISPLYFQARQPQIIDHDGPSMVGLERPQPPENLDELDPIARKHAQSLYLHQALVSLYNTLTHRRNPRLFAALQFQHTEKYLLLLLARNLLIDGEASYLLQIAELESCWQDFSTEKPYPFFFSREEREQLLSDIEGFNRGTQAMQSIKHALGDLFPEKGVVRPDQYDEAINALEQMKEQIIEIFATSEGDKEVWEEMWPFGR</sequence>